<organism evidence="1 2">
    <name type="scientific">Sporothrix stenoceras</name>
    <dbReference type="NCBI Taxonomy" id="5173"/>
    <lineage>
        <taxon>Eukaryota</taxon>
        <taxon>Fungi</taxon>
        <taxon>Dikarya</taxon>
        <taxon>Ascomycota</taxon>
        <taxon>Pezizomycotina</taxon>
        <taxon>Sordariomycetes</taxon>
        <taxon>Sordariomycetidae</taxon>
        <taxon>Ophiostomatales</taxon>
        <taxon>Ophiostomataceae</taxon>
        <taxon>Sporothrix</taxon>
    </lineage>
</organism>
<dbReference type="Pfam" id="PF12006">
    <property type="entry name" value="DUF3500"/>
    <property type="match status" value="1"/>
</dbReference>
<accession>A0ABR3YPD7</accession>
<protein>
    <recommendedName>
        <fullName evidence="3">DUF3500 domain-containing protein</fullName>
    </recommendedName>
</protein>
<dbReference type="Proteomes" id="UP001583186">
    <property type="component" value="Unassembled WGS sequence"/>
</dbReference>
<evidence type="ECO:0008006" key="3">
    <source>
        <dbReference type="Google" id="ProtNLM"/>
    </source>
</evidence>
<comment type="caution">
    <text evidence="1">The sequence shown here is derived from an EMBL/GenBank/DDBJ whole genome shotgun (WGS) entry which is preliminary data.</text>
</comment>
<reference evidence="1 2" key="1">
    <citation type="journal article" date="2024" name="IMA Fungus">
        <title>IMA Genome - F19 : A genome assembly and annotation guide to empower mycologists, including annotated draft genome sequences of Ceratocystis pirilliformis, Diaporthe australafricana, Fusarium ophioides, Paecilomyces lecythidis, and Sporothrix stenoceras.</title>
        <authorList>
            <person name="Aylward J."/>
            <person name="Wilson A.M."/>
            <person name="Visagie C.M."/>
            <person name="Spraker J."/>
            <person name="Barnes I."/>
            <person name="Buitendag C."/>
            <person name="Ceriani C."/>
            <person name="Del Mar Angel L."/>
            <person name="du Plessis D."/>
            <person name="Fuchs T."/>
            <person name="Gasser K."/>
            <person name="Kramer D."/>
            <person name="Li W."/>
            <person name="Munsamy K."/>
            <person name="Piso A."/>
            <person name="Price J.L."/>
            <person name="Sonnekus B."/>
            <person name="Thomas C."/>
            <person name="van der Nest A."/>
            <person name="van Dijk A."/>
            <person name="van Heerden A."/>
            <person name="van Vuuren N."/>
            <person name="Yilmaz N."/>
            <person name="Duong T.A."/>
            <person name="van der Merwe N.A."/>
            <person name="Wingfield M.J."/>
            <person name="Wingfield B.D."/>
        </authorList>
    </citation>
    <scope>NUCLEOTIDE SEQUENCE [LARGE SCALE GENOMIC DNA]</scope>
    <source>
        <strain evidence="1 2">CMW 5346</strain>
    </source>
</reference>
<sequence length="417" mass="47180">MTDVSFRQFVPKGRHPRLGDVRFGDFDIYSWVDYGLRAPFVRDLWNGWQKLYAEPFRGITADGTVETGLFPLRAENAPTDAMVAAARVLVEAAASADATSKLRRPIDADEWRCWMNPEFYFAQKGLRFEEHPDTLYKAALGLMEASLSPQGYAKTLACMRTNHFLGELVGAGHLMNEKSYNFILFGEPSTTDPWGWSVWGHHLSLCVFVVDRQMVVAPVFFGCEPSTIDAGPYAGTQLFADEMRLATRMMQTLTPEEREVVVAYDVLDHPDMPEGFPHPADGRNLAGAYEDNRVIPYVGGVVATFSEAAQQAVLDLVENFIAFLPHGPLEAKMDDVRKHLPQTHLMWMGRFESTDVFHFRIHSPVLICEFDHECGMYLTNDTPGRFHVHTVVRTPNGNDYGKELLRQWRALLSNDRK</sequence>
<keyword evidence="2" id="KW-1185">Reference proteome</keyword>
<evidence type="ECO:0000313" key="2">
    <source>
        <dbReference type="Proteomes" id="UP001583186"/>
    </source>
</evidence>
<dbReference type="PANTHER" id="PTHR37489:SF1">
    <property type="entry name" value="DUF3500 DOMAIN-CONTAINING PROTEIN"/>
    <property type="match status" value="1"/>
</dbReference>
<name>A0ABR3YPD7_9PEZI</name>
<proteinExistence type="predicted"/>
<gene>
    <name evidence="1" type="ORF">Sste5346_008718</name>
</gene>
<dbReference type="PANTHER" id="PTHR37489">
    <property type="entry name" value="DUF3500 DOMAIN-CONTAINING PROTEIN"/>
    <property type="match status" value="1"/>
</dbReference>
<evidence type="ECO:0000313" key="1">
    <source>
        <dbReference type="EMBL" id="KAL1889732.1"/>
    </source>
</evidence>
<dbReference type="EMBL" id="JAWCUI010000070">
    <property type="protein sequence ID" value="KAL1889732.1"/>
    <property type="molecule type" value="Genomic_DNA"/>
</dbReference>
<dbReference type="InterPro" id="IPR021889">
    <property type="entry name" value="DUF3500"/>
</dbReference>